<accession>A0A0W0F366</accession>
<gene>
    <name evidence="3" type="ORF">WG66_16669</name>
</gene>
<evidence type="ECO:0000313" key="3">
    <source>
        <dbReference type="EMBL" id="KTB30763.1"/>
    </source>
</evidence>
<evidence type="ECO:0000313" key="4">
    <source>
        <dbReference type="Proteomes" id="UP000054988"/>
    </source>
</evidence>
<keyword evidence="2" id="KW-1133">Transmembrane helix</keyword>
<dbReference type="EMBL" id="LATX01002367">
    <property type="protein sequence ID" value="KTB30763.1"/>
    <property type="molecule type" value="Genomic_DNA"/>
</dbReference>
<protein>
    <submittedName>
        <fullName evidence="3">Uncharacterized protein</fullName>
    </submittedName>
</protein>
<evidence type="ECO:0000256" key="2">
    <source>
        <dbReference type="SAM" id="Phobius"/>
    </source>
</evidence>
<feature type="compositionally biased region" description="Polar residues" evidence="1">
    <location>
        <begin position="215"/>
        <end position="224"/>
    </location>
</feature>
<dbReference type="AlphaFoldDB" id="A0A0W0F366"/>
<reference evidence="3 4" key="1">
    <citation type="submission" date="2015-12" db="EMBL/GenBank/DDBJ databases">
        <title>Draft genome sequence of Moniliophthora roreri, the causal agent of frosty pod rot of cacao.</title>
        <authorList>
            <person name="Aime M.C."/>
            <person name="Diaz-Valderrama J.R."/>
            <person name="Kijpornyongpan T."/>
            <person name="Phillips-Mora W."/>
        </authorList>
    </citation>
    <scope>NUCLEOTIDE SEQUENCE [LARGE SCALE GENOMIC DNA]</scope>
    <source>
        <strain evidence="3 4">MCA 2952</strain>
    </source>
</reference>
<feature type="region of interest" description="Disordered" evidence="1">
    <location>
        <begin position="276"/>
        <end position="310"/>
    </location>
</feature>
<dbReference type="eggNOG" id="ENOG502R21U">
    <property type="taxonomic scope" value="Eukaryota"/>
</dbReference>
<feature type="compositionally biased region" description="Pro residues" evidence="1">
    <location>
        <begin position="192"/>
        <end position="204"/>
    </location>
</feature>
<dbReference type="Proteomes" id="UP000054988">
    <property type="component" value="Unassembled WGS sequence"/>
</dbReference>
<comment type="caution">
    <text evidence="3">The sequence shown here is derived from an EMBL/GenBank/DDBJ whole genome shotgun (WGS) entry which is preliminary data.</text>
</comment>
<feature type="compositionally biased region" description="Polar residues" evidence="1">
    <location>
        <begin position="288"/>
        <end position="302"/>
    </location>
</feature>
<organism evidence="3 4">
    <name type="scientific">Moniliophthora roreri</name>
    <name type="common">Frosty pod rot fungus</name>
    <name type="synonym">Monilia roreri</name>
    <dbReference type="NCBI Taxonomy" id="221103"/>
    <lineage>
        <taxon>Eukaryota</taxon>
        <taxon>Fungi</taxon>
        <taxon>Dikarya</taxon>
        <taxon>Basidiomycota</taxon>
        <taxon>Agaricomycotina</taxon>
        <taxon>Agaricomycetes</taxon>
        <taxon>Agaricomycetidae</taxon>
        <taxon>Agaricales</taxon>
        <taxon>Marasmiineae</taxon>
        <taxon>Marasmiaceae</taxon>
        <taxon>Moniliophthora</taxon>
    </lineage>
</organism>
<sequence length="310" mass="33040">MPPMPPMPSIMVRDIRLEMTTTTVYADLPTPTTASQQGNGANKVPTGVIVGATGGGALLAVLMVVAWKVCKRSMKRKRTRERWNEEALRVTKENTRQNTIPGSSKSRSHSPIFWAPTPTKVKFAAPNEIKNPSTSTLGITEKSLHSKGTKGKGTAENAATVMPSKPRPLKSSKRAEGVKTASPSHQSSPSPVTVPLPSPPPLPPRVARLPHRKPSNISSRSYYSLESGEDHNGSRTGSRFYSVLSALGNVSDVAGPRSSGGGNRMSVSSSLWSFLSRNSRGERGPPTRLSQASSTSAYSQPEESVVGLAC</sequence>
<feature type="transmembrane region" description="Helical" evidence="2">
    <location>
        <begin position="48"/>
        <end position="70"/>
    </location>
</feature>
<keyword evidence="2" id="KW-0472">Membrane</keyword>
<evidence type="ECO:0000256" key="1">
    <source>
        <dbReference type="SAM" id="MobiDB-lite"/>
    </source>
</evidence>
<proteinExistence type="predicted"/>
<feature type="region of interest" description="Disordered" evidence="1">
    <location>
        <begin position="125"/>
        <end position="235"/>
    </location>
</feature>
<name>A0A0W0F366_MONRR</name>
<keyword evidence="2" id="KW-0812">Transmembrane</keyword>